<dbReference type="RefSeq" id="WP_171096970.1">
    <property type="nucleotide sequence ID" value="NZ_CP053084.1"/>
</dbReference>
<protein>
    <submittedName>
        <fullName evidence="2">DUF2834 domain-containing protein</fullName>
    </submittedName>
</protein>
<feature type="transmembrane region" description="Helical" evidence="1">
    <location>
        <begin position="80"/>
        <end position="100"/>
    </location>
</feature>
<evidence type="ECO:0000256" key="1">
    <source>
        <dbReference type="SAM" id="Phobius"/>
    </source>
</evidence>
<organism evidence="2 3">
    <name type="scientific">Limnobacter profundi</name>
    <dbReference type="NCBI Taxonomy" id="2732163"/>
    <lineage>
        <taxon>Bacteria</taxon>
        <taxon>Pseudomonadati</taxon>
        <taxon>Pseudomonadota</taxon>
        <taxon>Betaproteobacteria</taxon>
        <taxon>Burkholderiales</taxon>
        <taxon>Burkholderiaceae</taxon>
        <taxon>Limnobacter</taxon>
    </lineage>
</organism>
<dbReference type="EMBL" id="CP053084">
    <property type="protein sequence ID" value="QJR28274.1"/>
    <property type="molecule type" value="Genomic_DNA"/>
</dbReference>
<evidence type="ECO:0000313" key="3">
    <source>
        <dbReference type="Proteomes" id="UP000501130"/>
    </source>
</evidence>
<evidence type="ECO:0000313" key="2">
    <source>
        <dbReference type="EMBL" id="QJR28274.1"/>
    </source>
</evidence>
<keyword evidence="3" id="KW-1185">Reference proteome</keyword>
<keyword evidence="1" id="KW-0472">Membrane</keyword>
<keyword evidence="1" id="KW-0812">Transmembrane</keyword>
<sequence length="109" mass="11738">MGTAAYRRFLVVLAVAFAVAFALVCIPPFIQNPDIVGAFAGGFVNPYASGYAMDIFFTWAVLAVWVMYEAKVKGIRYGWVALLLGVVPGVATGFAVYLLIRLNQEQAAA</sequence>
<dbReference type="Pfam" id="PF11196">
    <property type="entry name" value="DUF2834"/>
    <property type="match status" value="1"/>
</dbReference>
<dbReference type="InterPro" id="IPR021362">
    <property type="entry name" value="DUF2834"/>
</dbReference>
<feature type="transmembrane region" description="Helical" evidence="1">
    <location>
        <begin position="9"/>
        <end position="30"/>
    </location>
</feature>
<name>A0ABX6N1L8_9BURK</name>
<accession>A0ABX6N1L8</accession>
<dbReference type="Proteomes" id="UP000501130">
    <property type="component" value="Chromosome"/>
</dbReference>
<gene>
    <name evidence="2" type="ORF">HKT17_00405</name>
</gene>
<proteinExistence type="predicted"/>
<feature type="transmembrane region" description="Helical" evidence="1">
    <location>
        <begin position="50"/>
        <end position="68"/>
    </location>
</feature>
<keyword evidence="1" id="KW-1133">Transmembrane helix</keyword>
<reference evidence="2 3" key="1">
    <citation type="submission" date="2020-05" db="EMBL/GenBank/DDBJ databases">
        <title>Compete genome of Limnobacter sp. SAORIC-580.</title>
        <authorList>
            <person name="Song J."/>
            <person name="Cho J.-C."/>
        </authorList>
    </citation>
    <scope>NUCLEOTIDE SEQUENCE [LARGE SCALE GENOMIC DNA]</scope>
    <source>
        <strain evidence="2 3">SAORIC-580</strain>
    </source>
</reference>